<organism evidence="2">
    <name type="scientific">uncultured Phycisphaerae bacterium</name>
    <dbReference type="NCBI Taxonomy" id="904963"/>
    <lineage>
        <taxon>Bacteria</taxon>
        <taxon>Pseudomonadati</taxon>
        <taxon>Planctomycetota</taxon>
        <taxon>Phycisphaerae</taxon>
        <taxon>environmental samples</taxon>
    </lineage>
</organism>
<name>A0A6J4QBD4_9BACT</name>
<dbReference type="GO" id="GO:0016810">
    <property type="term" value="F:hydrolase activity, acting on carbon-nitrogen (but not peptide) bonds"/>
    <property type="evidence" value="ECO:0007669"/>
    <property type="project" value="InterPro"/>
</dbReference>
<dbReference type="EMBL" id="CADCUQ010000930">
    <property type="protein sequence ID" value="CAA9439123.1"/>
    <property type="molecule type" value="Genomic_DNA"/>
</dbReference>
<evidence type="ECO:0000256" key="1">
    <source>
        <dbReference type="SAM" id="SignalP"/>
    </source>
</evidence>
<protein>
    <recommendedName>
        <fullName evidence="3">Amidohydrolase</fullName>
    </recommendedName>
</protein>
<evidence type="ECO:0008006" key="3">
    <source>
        <dbReference type="Google" id="ProtNLM"/>
    </source>
</evidence>
<dbReference type="Gene3D" id="2.30.40.10">
    <property type="entry name" value="Urease, subunit C, domain 1"/>
    <property type="match status" value="1"/>
</dbReference>
<feature type="chain" id="PRO_5026687074" description="Amidohydrolase" evidence="1">
    <location>
        <begin position="32"/>
        <end position="74"/>
    </location>
</feature>
<reference evidence="2" key="1">
    <citation type="submission" date="2020-02" db="EMBL/GenBank/DDBJ databases">
        <authorList>
            <person name="Meier V. D."/>
        </authorList>
    </citation>
    <scope>NUCLEOTIDE SEQUENCE</scope>
    <source>
        <strain evidence="2">AVDCRST_MAG64</strain>
    </source>
</reference>
<feature type="non-terminal residue" evidence="2">
    <location>
        <position position="74"/>
    </location>
</feature>
<proteinExistence type="predicted"/>
<keyword evidence="1" id="KW-0732">Signal</keyword>
<dbReference type="AlphaFoldDB" id="A0A6J4QBD4"/>
<evidence type="ECO:0000313" key="2">
    <source>
        <dbReference type="EMBL" id="CAA9439123.1"/>
    </source>
</evidence>
<sequence>MNVRAARHASAAHLLLILAAALLPGGSPAAAAPAGPELIVHNGRVVTVDPKFTVVRAMSVREGRVTAVGGDDEI</sequence>
<feature type="signal peptide" evidence="1">
    <location>
        <begin position="1"/>
        <end position="31"/>
    </location>
</feature>
<accession>A0A6J4QBD4</accession>
<gene>
    <name evidence="2" type="ORF">AVDCRST_MAG64-4019</name>
</gene>
<dbReference type="InterPro" id="IPR011059">
    <property type="entry name" value="Metal-dep_hydrolase_composite"/>
</dbReference>